<keyword evidence="1" id="KW-0732">Signal</keyword>
<sequence>MPQLHELLLTLLLIINPSVITNEITCRLKFYGAALKGQPTSGKVVAVSTERLCTSSSVRI</sequence>
<dbReference type="EMBL" id="LRGB01000706">
    <property type="protein sequence ID" value="KZS16481.1"/>
    <property type="molecule type" value="Genomic_DNA"/>
</dbReference>
<dbReference type="AlphaFoldDB" id="A0A0N8EKK5"/>
<accession>A0A0N8EKK5</accession>
<keyword evidence="4" id="KW-1185">Reference proteome</keyword>
<dbReference type="Proteomes" id="UP000076858">
    <property type="component" value="Unassembled WGS sequence"/>
</dbReference>
<reference evidence="2" key="1">
    <citation type="submission" date="2015-10" db="EMBL/GenBank/DDBJ databases">
        <title>EvidentialGene: Evidence-directed Construction of Complete mRNA Transcriptomes without Genomes.</title>
        <authorList>
            <person name="Gilbert D.G."/>
        </authorList>
    </citation>
    <scope>NUCLEOTIDE SEQUENCE</scope>
</reference>
<feature type="chain" id="PRO_5007979712" evidence="1">
    <location>
        <begin position="22"/>
        <end position="60"/>
    </location>
</feature>
<name>A0A0N8EKK5_9CRUS</name>
<evidence type="ECO:0000313" key="4">
    <source>
        <dbReference type="Proteomes" id="UP000076858"/>
    </source>
</evidence>
<reference evidence="3 4" key="2">
    <citation type="submission" date="2016-03" db="EMBL/GenBank/DDBJ databases">
        <title>EvidentialGene: Evidence-directed Construction of Genes on Genomes.</title>
        <authorList>
            <person name="Gilbert D.G."/>
            <person name="Choi J.-H."/>
            <person name="Mockaitis K."/>
            <person name="Colbourne J."/>
            <person name="Pfrender M."/>
        </authorList>
    </citation>
    <scope>NUCLEOTIDE SEQUENCE [LARGE SCALE GENOMIC DNA]</scope>
    <source>
        <strain evidence="3 4">Xinb3</strain>
        <tissue evidence="3">Complete organism</tissue>
    </source>
</reference>
<evidence type="ECO:0000313" key="3">
    <source>
        <dbReference type="EMBL" id="KZS16481.1"/>
    </source>
</evidence>
<organism evidence="2">
    <name type="scientific">Daphnia magna</name>
    <dbReference type="NCBI Taxonomy" id="35525"/>
    <lineage>
        <taxon>Eukaryota</taxon>
        <taxon>Metazoa</taxon>
        <taxon>Ecdysozoa</taxon>
        <taxon>Arthropoda</taxon>
        <taxon>Crustacea</taxon>
        <taxon>Branchiopoda</taxon>
        <taxon>Diplostraca</taxon>
        <taxon>Cladocera</taxon>
        <taxon>Anomopoda</taxon>
        <taxon>Daphniidae</taxon>
        <taxon>Daphnia</taxon>
    </lineage>
</organism>
<gene>
    <name evidence="3" type="ORF">APZ42_017780</name>
</gene>
<proteinExistence type="predicted"/>
<dbReference type="EMBL" id="GDIQ01017628">
    <property type="protein sequence ID" value="JAN77109.1"/>
    <property type="molecule type" value="Transcribed_RNA"/>
</dbReference>
<evidence type="ECO:0000313" key="2">
    <source>
        <dbReference type="EMBL" id="JAN77109.1"/>
    </source>
</evidence>
<protein>
    <submittedName>
        <fullName evidence="2">Uncharacterized protein</fullName>
    </submittedName>
</protein>
<evidence type="ECO:0000256" key="1">
    <source>
        <dbReference type="SAM" id="SignalP"/>
    </source>
</evidence>
<feature type="signal peptide" evidence="1">
    <location>
        <begin position="1"/>
        <end position="21"/>
    </location>
</feature>